<keyword evidence="5" id="KW-1133">Transmembrane helix</keyword>
<dbReference type="InterPro" id="IPR004089">
    <property type="entry name" value="MCPsignal_dom"/>
</dbReference>
<dbReference type="Pfam" id="PF00015">
    <property type="entry name" value="MCPsignal"/>
    <property type="match status" value="1"/>
</dbReference>
<dbReference type="PROSITE" id="PS50111">
    <property type="entry name" value="CHEMOTAXIS_TRANSDUC_2"/>
    <property type="match status" value="1"/>
</dbReference>
<evidence type="ECO:0000256" key="1">
    <source>
        <dbReference type="ARBA" id="ARBA00022481"/>
    </source>
</evidence>
<feature type="domain" description="HAMP" evidence="7">
    <location>
        <begin position="209"/>
        <end position="261"/>
    </location>
</feature>
<dbReference type="PRINTS" id="PR00260">
    <property type="entry name" value="CHEMTRNSDUCR"/>
</dbReference>
<dbReference type="Pfam" id="PF00672">
    <property type="entry name" value="HAMP"/>
    <property type="match status" value="1"/>
</dbReference>
<evidence type="ECO:0000256" key="5">
    <source>
        <dbReference type="SAM" id="Phobius"/>
    </source>
</evidence>
<organism evidence="8 9">
    <name type="scientific">Noviherbaspirillum album</name>
    <dbReference type="NCBI Taxonomy" id="3080276"/>
    <lineage>
        <taxon>Bacteria</taxon>
        <taxon>Pseudomonadati</taxon>
        <taxon>Pseudomonadota</taxon>
        <taxon>Betaproteobacteria</taxon>
        <taxon>Burkholderiales</taxon>
        <taxon>Oxalobacteraceae</taxon>
        <taxon>Noviherbaspirillum</taxon>
    </lineage>
</organism>
<protein>
    <submittedName>
        <fullName evidence="8">Methyl-accepting chemotaxis protein</fullName>
    </submittedName>
</protein>
<feature type="domain" description="Methyl-accepting transducer" evidence="6">
    <location>
        <begin position="266"/>
        <end position="495"/>
    </location>
</feature>
<proteinExistence type="inferred from homology"/>
<dbReference type="PANTHER" id="PTHR43531">
    <property type="entry name" value="PROTEIN ICFG"/>
    <property type="match status" value="1"/>
</dbReference>
<dbReference type="Proteomes" id="UP001352263">
    <property type="component" value="Unassembled WGS sequence"/>
</dbReference>
<feature type="coiled-coil region" evidence="4">
    <location>
        <begin position="466"/>
        <end position="493"/>
    </location>
</feature>
<name>A0ABU6J8E8_9BURK</name>
<keyword evidence="5" id="KW-0472">Membrane</keyword>
<dbReference type="CDD" id="cd11386">
    <property type="entry name" value="MCP_signal"/>
    <property type="match status" value="1"/>
</dbReference>
<dbReference type="Gene3D" id="1.10.287.950">
    <property type="entry name" value="Methyl-accepting chemotaxis protein"/>
    <property type="match status" value="1"/>
</dbReference>
<dbReference type="PANTHER" id="PTHR43531:SF14">
    <property type="entry name" value="METHYL-ACCEPTING CHEMOTAXIS PROTEIN I-RELATED"/>
    <property type="match status" value="1"/>
</dbReference>
<keyword evidence="9" id="KW-1185">Reference proteome</keyword>
<dbReference type="RefSeq" id="WP_326506641.1">
    <property type="nucleotide sequence ID" value="NZ_JAWIIV010000008.1"/>
</dbReference>
<evidence type="ECO:0000256" key="3">
    <source>
        <dbReference type="PROSITE-ProRule" id="PRU00284"/>
    </source>
</evidence>
<keyword evidence="3" id="KW-0807">Transducer</keyword>
<dbReference type="SMART" id="SM00304">
    <property type="entry name" value="HAMP"/>
    <property type="match status" value="1"/>
</dbReference>
<evidence type="ECO:0000313" key="9">
    <source>
        <dbReference type="Proteomes" id="UP001352263"/>
    </source>
</evidence>
<comment type="caution">
    <text evidence="8">The sequence shown here is derived from an EMBL/GenBank/DDBJ whole genome shotgun (WGS) entry which is preliminary data.</text>
</comment>
<evidence type="ECO:0000259" key="6">
    <source>
        <dbReference type="PROSITE" id="PS50111"/>
    </source>
</evidence>
<dbReference type="SMART" id="SM00283">
    <property type="entry name" value="MA"/>
    <property type="match status" value="1"/>
</dbReference>
<dbReference type="SUPFAM" id="SSF58104">
    <property type="entry name" value="Methyl-accepting chemotaxis protein (MCP) signaling domain"/>
    <property type="match status" value="1"/>
</dbReference>
<gene>
    <name evidence="8" type="ORF">RY831_12290</name>
</gene>
<dbReference type="CDD" id="cd06225">
    <property type="entry name" value="HAMP"/>
    <property type="match status" value="1"/>
</dbReference>
<sequence>MKLQDMKIGTRLTLGFGILLLLMLALSAFSISRLLSIDNSVALEDKVIMDRLQPLYQAREALGQTGIAARNSYIFTSLDDAKRELDIVDQQKTIFMNALKSATPHYAGDADFAKVSKGLTQMAEELNRPRKYREADQMQEFGEFLVKECSPLRRQIVADMDVVIRNTEKEMANATVAVHGIISFSRTLLIAVSAIALAIGIALAFFLARSITGPLTDAVNFARRVTTGDLTGRIAATSRDETGQLMVALKEMNENLARIVTEVRSGTEQIAAGSTQIASGNQDLSARTEQQAASLGKTASSMEELTSTVTQNAENAQQANALAVSAAQVASEGGLVIAQVVDTMGAINDSSRKVVDIISVIDGIAFQTNILALNAAVEAARAGEQGRGFAVVASEVRSLAQRSAAAAREIKSLIDDSVEKVENGSKLVDQAGTTMNNIVEGVRRVTDIIGEITAASREQTTGIHEVNSAIAQMDQVTQQNAALVEQAAAASESMQDQAAQLAQVVSVFKLDAGQAYRTMPSMSAAGIGATTTGLPRVK</sequence>
<feature type="transmembrane region" description="Helical" evidence="5">
    <location>
        <begin position="188"/>
        <end position="208"/>
    </location>
</feature>
<evidence type="ECO:0000256" key="4">
    <source>
        <dbReference type="SAM" id="Coils"/>
    </source>
</evidence>
<dbReference type="EMBL" id="JAWIIV010000008">
    <property type="protein sequence ID" value="MEC4719932.1"/>
    <property type="molecule type" value="Genomic_DNA"/>
</dbReference>
<dbReference type="PROSITE" id="PS50885">
    <property type="entry name" value="HAMP"/>
    <property type="match status" value="1"/>
</dbReference>
<keyword evidence="4" id="KW-0175">Coiled coil</keyword>
<dbReference type="InterPro" id="IPR003660">
    <property type="entry name" value="HAMP_dom"/>
</dbReference>
<dbReference type="InterPro" id="IPR051310">
    <property type="entry name" value="MCP_chemotaxis"/>
</dbReference>
<comment type="similarity">
    <text evidence="2">Belongs to the methyl-accepting chemotaxis (MCP) protein family.</text>
</comment>
<keyword evidence="1" id="KW-0488">Methylation</keyword>
<dbReference type="InterPro" id="IPR004090">
    <property type="entry name" value="Chemotax_Me-accpt_rcpt"/>
</dbReference>
<keyword evidence="5" id="KW-0812">Transmembrane</keyword>
<reference evidence="8 9" key="1">
    <citation type="submission" date="2023-10" db="EMBL/GenBank/DDBJ databases">
        <title>Noviherbaspirillum sp. CPCC 100848 genome assembly.</title>
        <authorList>
            <person name="Li X.Y."/>
            <person name="Fang X.M."/>
        </authorList>
    </citation>
    <scope>NUCLEOTIDE SEQUENCE [LARGE SCALE GENOMIC DNA]</scope>
    <source>
        <strain evidence="8 9">CPCC 100848</strain>
    </source>
</reference>
<evidence type="ECO:0000256" key="2">
    <source>
        <dbReference type="ARBA" id="ARBA00029447"/>
    </source>
</evidence>
<evidence type="ECO:0000313" key="8">
    <source>
        <dbReference type="EMBL" id="MEC4719932.1"/>
    </source>
</evidence>
<evidence type="ECO:0000259" key="7">
    <source>
        <dbReference type="PROSITE" id="PS50885"/>
    </source>
</evidence>
<accession>A0ABU6J8E8</accession>